<evidence type="ECO:0000256" key="3">
    <source>
        <dbReference type="ARBA" id="ARBA00022801"/>
    </source>
</evidence>
<keyword evidence="2" id="KW-0058">Aromatic hydrocarbons catabolism</keyword>
<evidence type="ECO:0000313" key="5">
    <source>
        <dbReference type="EMBL" id="KAL0956250.1"/>
    </source>
</evidence>
<evidence type="ECO:0000256" key="1">
    <source>
        <dbReference type="ARBA" id="ARBA00010088"/>
    </source>
</evidence>
<reference evidence="6" key="1">
    <citation type="submission" date="2024-06" db="EMBL/GenBank/DDBJ databases">
        <title>Multi-omics analyses provide insights into the biosynthesis of the anticancer antibiotic pleurotin in Hohenbuehelia grisea.</title>
        <authorList>
            <person name="Weaver J.A."/>
            <person name="Alberti F."/>
        </authorList>
    </citation>
    <scope>NUCLEOTIDE SEQUENCE [LARGE SCALE GENOMIC DNA]</scope>
    <source>
        <strain evidence="6">T-177</strain>
    </source>
</reference>
<organism evidence="5 6">
    <name type="scientific">Hohenbuehelia grisea</name>
    <dbReference type="NCBI Taxonomy" id="104357"/>
    <lineage>
        <taxon>Eukaryota</taxon>
        <taxon>Fungi</taxon>
        <taxon>Dikarya</taxon>
        <taxon>Basidiomycota</taxon>
        <taxon>Agaricomycotina</taxon>
        <taxon>Agaricomycetes</taxon>
        <taxon>Agaricomycetidae</taxon>
        <taxon>Agaricales</taxon>
        <taxon>Pleurotineae</taxon>
        <taxon>Pleurotaceae</taxon>
        <taxon>Hohenbuehelia</taxon>
    </lineage>
</organism>
<feature type="domain" description="Epoxide hydrolase N-terminal" evidence="4">
    <location>
        <begin position="5"/>
        <end position="114"/>
    </location>
</feature>
<proteinExistence type="inferred from homology"/>
<keyword evidence="3" id="KW-0378">Hydrolase</keyword>
<gene>
    <name evidence="5" type="ORF">HGRIS_002404</name>
</gene>
<dbReference type="EMBL" id="JASNQZ010000006">
    <property type="protein sequence ID" value="KAL0956250.1"/>
    <property type="molecule type" value="Genomic_DNA"/>
</dbReference>
<comment type="similarity">
    <text evidence="1">Belongs to the peptidase S33 family.</text>
</comment>
<protein>
    <recommendedName>
        <fullName evidence="4">Epoxide hydrolase N-terminal domain-containing protein</fullName>
    </recommendedName>
</protein>
<comment type="caution">
    <text evidence="5">The sequence shown here is derived from an EMBL/GenBank/DDBJ whole genome shotgun (WGS) entry which is preliminary data.</text>
</comment>
<dbReference type="SUPFAM" id="SSF53474">
    <property type="entry name" value="alpha/beta-Hydrolases"/>
    <property type="match status" value="1"/>
</dbReference>
<evidence type="ECO:0000313" key="6">
    <source>
        <dbReference type="Proteomes" id="UP001556367"/>
    </source>
</evidence>
<keyword evidence="6" id="KW-1185">Reference proteome</keyword>
<dbReference type="Proteomes" id="UP001556367">
    <property type="component" value="Unassembled WGS sequence"/>
</dbReference>
<dbReference type="PANTHER" id="PTHR21661">
    <property type="entry name" value="EPOXIDE HYDROLASE 1-RELATED"/>
    <property type="match status" value="1"/>
</dbReference>
<dbReference type="InterPro" id="IPR029058">
    <property type="entry name" value="AB_hydrolase_fold"/>
</dbReference>
<dbReference type="Gene3D" id="3.40.50.1820">
    <property type="entry name" value="alpha/beta hydrolase"/>
    <property type="match status" value="1"/>
</dbReference>
<dbReference type="Pfam" id="PF06441">
    <property type="entry name" value="EHN"/>
    <property type="match status" value="1"/>
</dbReference>
<dbReference type="PIRSF" id="PIRSF001112">
    <property type="entry name" value="Epoxide_hydrolase"/>
    <property type="match status" value="1"/>
</dbReference>
<name>A0ABR3JLB1_9AGAR</name>
<dbReference type="InterPro" id="IPR010497">
    <property type="entry name" value="Epoxide_hydro_N"/>
</dbReference>
<evidence type="ECO:0000259" key="4">
    <source>
        <dbReference type="Pfam" id="PF06441"/>
    </source>
</evidence>
<accession>A0ABR3JLB1</accession>
<dbReference type="InterPro" id="IPR016292">
    <property type="entry name" value="Epoxide_hydrolase"/>
</dbReference>
<evidence type="ECO:0000256" key="2">
    <source>
        <dbReference type="ARBA" id="ARBA00022797"/>
    </source>
</evidence>
<sequence length="344" mass="38837">MSYDIKPTKIDIPQSEIDHYKEILQLTRLPDEPIISGAEAPGSNYGTRLSDLKSAREQLLNYDWRKMEAELNRFDHYTVEIENTQIHLIHQKSSRSDAIPLLVLHGWPFSILEYRHVIEPLVNPPQGQQAFHVICPSLPGIFMSSIVPDSNHSTPDVARIFNTLMVDVLGYKVYAAHGGDFGGINLRQIQLNHSDTCKLVHFTIFIAPKPASFTDEDFANLPDYDRRTIEARMRFQGSGSGYLAMQTTEVATIGYAVYDGIGMASWMVGKYVTAMKSAKVPDERKAEIFHELLANILALQYTHSNHTSMLMYRQSGLKYIMEAWGKQEKRGAPIGVSLFDGEMV</sequence>
<dbReference type="PANTHER" id="PTHR21661:SF35">
    <property type="entry name" value="EPOXIDE HYDROLASE"/>
    <property type="match status" value="1"/>
</dbReference>